<proteinExistence type="predicted"/>
<reference evidence="2" key="1">
    <citation type="submission" date="2020-07" db="EMBL/GenBank/DDBJ databases">
        <title>Clarias magur genome sequencing, assembly and annotation.</title>
        <authorList>
            <person name="Kushwaha B."/>
            <person name="Kumar R."/>
            <person name="Das P."/>
            <person name="Joshi C.G."/>
            <person name="Kumar D."/>
            <person name="Nagpure N.S."/>
            <person name="Pandey M."/>
            <person name="Agarwal S."/>
            <person name="Srivastava S."/>
            <person name="Singh M."/>
            <person name="Sahoo L."/>
            <person name="Jayasankar P."/>
            <person name="Meher P.K."/>
            <person name="Koringa P.G."/>
            <person name="Iquebal M.A."/>
            <person name="Das S.P."/>
            <person name="Bit A."/>
            <person name="Patnaik S."/>
            <person name="Patel N."/>
            <person name="Shah T.M."/>
            <person name="Hinsu A."/>
            <person name="Jena J.K."/>
        </authorList>
    </citation>
    <scope>NUCLEOTIDE SEQUENCE</scope>
    <source>
        <strain evidence="2">CIFAMagur01</strain>
        <tissue evidence="2">Testis</tissue>
    </source>
</reference>
<name>A0A8J4URV9_CLAMG</name>
<protein>
    <submittedName>
        <fullName evidence="2">Uncharacterized protein</fullName>
    </submittedName>
</protein>
<organism evidence="2 3">
    <name type="scientific">Clarias magur</name>
    <name type="common">Asian catfish</name>
    <name type="synonym">Macropteronotus magur</name>
    <dbReference type="NCBI Taxonomy" id="1594786"/>
    <lineage>
        <taxon>Eukaryota</taxon>
        <taxon>Metazoa</taxon>
        <taxon>Chordata</taxon>
        <taxon>Craniata</taxon>
        <taxon>Vertebrata</taxon>
        <taxon>Euteleostomi</taxon>
        <taxon>Actinopterygii</taxon>
        <taxon>Neopterygii</taxon>
        <taxon>Teleostei</taxon>
        <taxon>Ostariophysi</taxon>
        <taxon>Siluriformes</taxon>
        <taxon>Clariidae</taxon>
        <taxon>Clarias</taxon>
    </lineage>
</organism>
<feature type="non-terminal residue" evidence="2">
    <location>
        <position position="1"/>
    </location>
</feature>
<dbReference type="Proteomes" id="UP000727407">
    <property type="component" value="Unassembled WGS sequence"/>
</dbReference>
<feature type="region of interest" description="Disordered" evidence="1">
    <location>
        <begin position="30"/>
        <end position="51"/>
    </location>
</feature>
<keyword evidence="3" id="KW-1185">Reference proteome</keyword>
<sequence>SGTTNFTRPASRGGILTRGHYPSIIELKHAAGGTDAERKSVHLKSSTQGEA</sequence>
<comment type="caution">
    <text evidence="2">The sequence shown here is derived from an EMBL/GenBank/DDBJ whole genome shotgun (WGS) entry which is preliminary data.</text>
</comment>
<dbReference type="EMBL" id="QNUK01000115">
    <property type="protein sequence ID" value="KAF5901325.1"/>
    <property type="molecule type" value="Genomic_DNA"/>
</dbReference>
<dbReference type="AlphaFoldDB" id="A0A8J4URV9"/>
<gene>
    <name evidence="2" type="ORF">DAT39_008964</name>
</gene>
<evidence type="ECO:0000313" key="3">
    <source>
        <dbReference type="Proteomes" id="UP000727407"/>
    </source>
</evidence>
<evidence type="ECO:0000313" key="2">
    <source>
        <dbReference type="EMBL" id="KAF5901325.1"/>
    </source>
</evidence>
<accession>A0A8J4URV9</accession>
<evidence type="ECO:0000256" key="1">
    <source>
        <dbReference type="SAM" id="MobiDB-lite"/>
    </source>
</evidence>